<accession>A0A919U6E9</accession>
<feature type="region of interest" description="Disordered" evidence="1">
    <location>
        <begin position="253"/>
        <end position="326"/>
    </location>
</feature>
<evidence type="ECO:0000313" key="2">
    <source>
        <dbReference type="EMBL" id="GIG35967.1"/>
    </source>
</evidence>
<proteinExistence type="predicted"/>
<feature type="compositionally biased region" description="Low complexity" evidence="1">
    <location>
        <begin position="37"/>
        <end position="52"/>
    </location>
</feature>
<dbReference type="EMBL" id="BONO01000008">
    <property type="protein sequence ID" value="GIG35967.1"/>
    <property type="molecule type" value="Genomic_DNA"/>
</dbReference>
<feature type="compositionally biased region" description="Gly residues" evidence="1">
    <location>
        <begin position="273"/>
        <end position="326"/>
    </location>
</feature>
<protein>
    <recommendedName>
        <fullName evidence="4">Type II secretion system protein GspF domain-containing protein</fullName>
    </recommendedName>
</protein>
<name>A0A919U6E9_9CELL</name>
<dbReference type="AlphaFoldDB" id="A0A919U6E9"/>
<gene>
    <name evidence="2" type="ORF">Cpa01nite_13480</name>
</gene>
<keyword evidence="3" id="KW-1185">Reference proteome</keyword>
<organism evidence="2 3">
    <name type="scientific">Cellulomonas pakistanensis</name>
    <dbReference type="NCBI Taxonomy" id="992287"/>
    <lineage>
        <taxon>Bacteria</taxon>
        <taxon>Bacillati</taxon>
        <taxon>Actinomycetota</taxon>
        <taxon>Actinomycetes</taxon>
        <taxon>Micrococcales</taxon>
        <taxon>Cellulomonadaceae</taxon>
        <taxon>Cellulomonas</taxon>
    </lineage>
</organism>
<feature type="region of interest" description="Disordered" evidence="1">
    <location>
        <begin position="27"/>
        <end position="55"/>
    </location>
</feature>
<sequence length="326" mass="30840">MSGPAALVGLLVAVAVLLAAPADGSAGRRLRRADARPGPSDGGPVAPGVVAGQRSRTWRRDRVDLDAALGAAVTAVAAEVRAGRAPPEAWRVVLGVPTGADGVPGAQDVLAALGAAPARTRGASPRAGAARPADPTGERIRRRVAGVLAASRLAAELGAPVAGVLDECARSLAADAEAETAVRSALAGPRQTTTLLTWLPVLGVVLGALLGADLLGMLLDGGAGTVCGLGGVALTALGRRWVARMVADARAAGAGGAGPASGGARPQTSGPRPRGGGAGVREGGAGVRGGGAGVRGGGAGVRGGGAGGRGGGAGVPGGAGAGDGDG</sequence>
<dbReference type="RefSeq" id="WP_203668000.1">
    <property type="nucleotide sequence ID" value="NZ_BONO01000008.1"/>
</dbReference>
<evidence type="ECO:0000313" key="3">
    <source>
        <dbReference type="Proteomes" id="UP000642125"/>
    </source>
</evidence>
<dbReference type="Proteomes" id="UP000642125">
    <property type="component" value="Unassembled WGS sequence"/>
</dbReference>
<evidence type="ECO:0008006" key="4">
    <source>
        <dbReference type="Google" id="ProtNLM"/>
    </source>
</evidence>
<comment type="caution">
    <text evidence="2">The sequence shown here is derived from an EMBL/GenBank/DDBJ whole genome shotgun (WGS) entry which is preliminary data.</text>
</comment>
<reference evidence="2" key="1">
    <citation type="submission" date="2021-01" db="EMBL/GenBank/DDBJ databases">
        <title>Whole genome shotgun sequence of Cellulomonas pakistanensis NBRC 110800.</title>
        <authorList>
            <person name="Komaki H."/>
            <person name="Tamura T."/>
        </authorList>
    </citation>
    <scope>NUCLEOTIDE SEQUENCE</scope>
    <source>
        <strain evidence="2">NBRC 110800</strain>
    </source>
</reference>
<evidence type="ECO:0000256" key="1">
    <source>
        <dbReference type="SAM" id="MobiDB-lite"/>
    </source>
</evidence>